<keyword evidence="1" id="KW-0812">Transmembrane</keyword>
<keyword evidence="1" id="KW-0472">Membrane</keyword>
<feature type="transmembrane region" description="Helical" evidence="1">
    <location>
        <begin position="20"/>
        <end position="47"/>
    </location>
</feature>
<protein>
    <recommendedName>
        <fullName evidence="2">Serine aminopeptidase S33 domain-containing protein</fullName>
    </recommendedName>
</protein>
<feature type="domain" description="Serine aminopeptidase S33" evidence="2">
    <location>
        <begin position="102"/>
        <end position="201"/>
    </location>
</feature>
<dbReference type="SUPFAM" id="SSF53474">
    <property type="entry name" value="alpha/beta-Hydrolases"/>
    <property type="match status" value="1"/>
</dbReference>
<keyword evidence="1" id="KW-1133">Transmembrane helix</keyword>
<name>E6PZ13_9ZZZZ</name>
<proteinExistence type="predicted"/>
<accession>E6PZ13</accession>
<sequence>MLDVQFDPMRADPAFPNVPARWLLTAFAVVIAGVVGCAWLTLCLLYWQGSWQLLYHPQAKVTVTPAKVNLPFETVHFAATDEGVTQLTGWWIPSGMPGVPMTVLYLHGVDGNLGDTLPALSWLHQQGSNVFAIDYRGYGASAAAKPTEARMVEDVDWSLQWLIANKNLPPERIVVWGSGLGATLAAEAADEHSRLAGVVLDEPREDAMNAVFHDARSHLVPAHWLATDRFDLDVAARRLQVDSLWLLADGAAEPSAYQDVHVRKTAVWLKNPVEEDARAVAEWKRWLDGLSTR</sequence>
<dbReference type="PANTHER" id="PTHR12277:SF81">
    <property type="entry name" value="PROTEIN ABHD13"/>
    <property type="match status" value="1"/>
</dbReference>
<dbReference type="InterPro" id="IPR022742">
    <property type="entry name" value="Hydrolase_4"/>
</dbReference>
<reference evidence="3" key="1">
    <citation type="submission" date="2009-10" db="EMBL/GenBank/DDBJ databases">
        <title>Diversity of trophic interactions inside an arsenic-rich microbial ecosystem.</title>
        <authorList>
            <person name="Bertin P.N."/>
            <person name="Heinrich-Salmeron A."/>
            <person name="Pelletier E."/>
            <person name="Goulhen-Chollet F."/>
            <person name="Arsene-Ploetze F."/>
            <person name="Gallien S."/>
            <person name="Calteau A."/>
            <person name="Vallenet D."/>
            <person name="Casiot C."/>
            <person name="Chane-Woon-Ming B."/>
            <person name="Giloteaux L."/>
            <person name="Barakat M."/>
            <person name="Bonnefoy V."/>
            <person name="Bruneel O."/>
            <person name="Chandler M."/>
            <person name="Cleiss J."/>
            <person name="Duran R."/>
            <person name="Elbaz-Poulichet F."/>
            <person name="Fonknechten N."/>
            <person name="Lauga B."/>
            <person name="Mornico D."/>
            <person name="Ortet P."/>
            <person name="Schaeffer C."/>
            <person name="Siguier P."/>
            <person name="Alexander Thil Smith A."/>
            <person name="Van Dorsselaer A."/>
            <person name="Weissenbach J."/>
            <person name="Medigue C."/>
            <person name="Le Paslier D."/>
        </authorList>
    </citation>
    <scope>NUCLEOTIDE SEQUENCE</scope>
</reference>
<evidence type="ECO:0000259" key="2">
    <source>
        <dbReference type="Pfam" id="PF12146"/>
    </source>
</evidence>
<evidence type="ECO:0000313" key="3">
    <source>
        <dbReference type="EMBL" id="CBI00172.1"/>
    </source>
</evidence>
<dbReference type="Gene3D" id="3.40.50.1820">
    <property type="entry name" value="alpha/beta hydrolase"/>
    <property type="match status" value="1"/>
</dbReference>
<evidence type="ECO:0000256" key="1">
    <source>
        <dbReference type="SAM" id="Phobius"/>
    </source>
</evidence>
<gene>
    <name evidence="3" type="ORF">CARN3_1168</name>
</gene>
<dbReference type="PANTHER" id="PTHR12277">
    <property type="entry name" value="ALPHA/BETA HYDROLASE DOMAIN-CONTAINING PROTEIN"/>
    <property type="match status" value="1"/>
</dbReference>
<comment type="caution">
    <text evidence="3">The sequence shown here is derived from an EMBL/GenBank/DDBJ whole genome shotgun (WGS) entry which is preliminary data.</text>
</comment>
<organism evidence="3">
    <name type="scientific">mine drainage metagenome</name>
    <dbReference type="NCBI Taxonomy" id="410659"/>
    <lineage>
        <taxon>unclassified sequences</taxon>
        <taxon>metagenomes</taxon>
        <taxon>ecological metagenomes</taxon>
    </lineage>
</organism>
<dbReference type="InterPro" id="IPR029058">
    <property type="entry name" value="AB_hydrolase_fold"/>
</dbReference>
<dbReference type="EMBL" id="CABN01000100">
    <property type="protein sequence ID" value="CBI00172.1"/>
    <property type="molecule type" value="Genomic_DNA"/>
</dbReference>
<dbReference type="Pfam" id="PF12146">
    <property type="entry name" value="Hydrolase_4"/>
    <property type="match status" value="1"/>
</dbReference>
<dbReference type="AlphaFoldDB" id="E6PZ13"/>